<proteinExistence type="predicted"/>
<evidence type="ECO:0000256" key="1">
    <source>
        <dbReference type="SAM" id="Phobius"/>
    </source>
</evidence>
<name>A0ABW3H2C5_9BACL</name>
<feature type="transmembrane region" description="Helical" evidence="1">
    <location>
        <begin position="7"/>
        <end position="27"/>
    </location>
</feature>
<keyword evidence="3" id="KW-1185">Reference proteome</keyword>
<dbReference type="EMBL" id="JBHTJF010000022">
    <property type="protein sequence ID" value="MFD0943404.1"/>
    <property type="molecule type" value="Genomic_DNA"/>
</dbReference>
<protein>
    <recommendedName>
        <fullName evidence="4">Secreted protein</fullName>
    </recommendedName>
</protein>
<comment type="caution">
    <text evidence="2">The sequence shown here is derived from an EMBL/GenBank/DDBJ whole genome shotgun (WGS) entry which is preliminary data.</text>
</comment>
<evidence type="ECO:0008006" key="4">
    <source>
        <dbReference type="Google" id="ProtNLM"/>
    </source>
</evidence>
<organism evidence="2 3">
    <name type="scientific">Savagea faecisuis</name>
    <dbReference type="NCBI Taxonomy" id="1274803"/>
    <lineage>
        <taxon>Bacteria</taxon>
        <taxon>Bacillati</taxon>
        <taxon>Bacillota</taxon>
        <taxon>Bacilli</taxon>
        <taxon>Bacillales</taxon>
        <taxon>Caryophanaceae</taxon>
        <taxon>Savagea</taxon>
    </lineage>
</organism>
<evidence type="ECO:0000313" key="3">
    <source>
        <dbReference type="Proteomes" id="UP001596976"/>
    </source>
</evidence>
<keyword evidence="1" id="KW-1133">Transmembrane helix</keyword>
<reference evidence="3" key="1">
    <citation type="journal article" date="2019" name="Int. J. Syst. Evol. Microbiol.">
        <title>The Global Catalogue of Microorganisms (GCM) 10K type strain sequencing project: providing services to taxonomists for standard genome sequencing and annotation.</title>
        <authorList>
            <consortium name="The Broad Institute Genomics Platform"/>
            <consortium name="The Broad Institute Genome Sequencing Center for Infectious Disease"/>
            <person name="Wu L."/>
            <person name="Ma J."/>
        </authorList>
    </citation>
    <scope>NUCLEOTIDE SEQUENCE [LARGE SCALE GENOMIC DNA]</scope>
    <source>
        <strain evidence="3">CCUG 63563</strain>
    </source>
</reference>
<keyword evidence="1" id="KW-0812">Transmembrane</keyword>
<sequence length="73" mass="8673">MKYIQQYSYFFMLSIVLSCITMIGLYIDSQATSEQRGEQLENPMPSIVQQEQILLNQEIAYYKKEERKDGNRK</sequence>
<keyword evidence="1" id="KW-0472">Membrane</keyword>
<dbReference type="Proteomes" id="UP001596976">
    <property type="component" value="Unassembled WGS sequence"/>
</dbReference>
<evidence type="ECO:0000313" key="2">
    <source>
        <dbReference type="EMBL" id="MFD0943404.1"/>
    </source>
</evidence>
<accession>A0ABW3H2C5</accession>
<dbReference type="PROSITE" id="PS51257">
    <property type="entry name" value="PROKAR_LIPOPROTEIN"/>
    <property type="match status" value="1"/>
</dbReference>
<gene>
    <name evidence="2" type="ORF">ACFQ0V_06400</name>
</gene>
<dbReference type="RefSeq" id="WP_381011175.1">
    <property type="nucleotide sequence ID" value="NZ_JBHTJF010000022.1"/>
</dbReference>